<reference evidence="1 2" key="1">
    <citation type="journal article" date="2024" name="Ann. Entomol. Soc. Am.">
        <title>Genomic analyses of the southern and eastern yellowjacket wasps (Hymenoptera: Vespidae) reveal evolutionary signatures of social life.</title>
        <authorList>
            <person name="Catto M.A."/>
            <person name="Caine P.B."/>
            <person name="Orr S.E."/>
            <person name="Hunt B.G."/>
            <person name="Goodisman M.A.D."/>
        </authorList>
    </citation>
    <scope>NUCLEOTIDE SEQUENCE [LARGE SCALE GENOMIC DNA]</scope>
    <source>
        <strain evidence="1">232</strain>
        <tissue evidence="1">Head and thorax</tissue>
    </source>
</reference>
<name>A0ABD2CC50_VESMC</name>
<organism evidence="1 2">
    <name type="scientific">Vespula maculifrons</name>
    <name type="common">Eastern yellow jacket</name>
    <name type="synonym">Wasp</name>
    <dbReference type="NCBI Taxonomy" id="7453"/>
    <lineage>
        <taxon>Eukaryota</taxon>
        <taxon>Metazoa</taxon>
        <taxon>Ecdysozoa</taxon>
        <taxon>Arthropoda</taxon>
        <taxon>Hexapoda</taxon>
        <taxon>Insecta</taxon>
        <taxon>Pterygota</taxon>
        <taxon>Neoptera</taxon>
        <taxon>Endopterygota</taxon>
        <taxon>Hymenoptera</taxon>
        <taxon>Apocrita</taxon>
        <taxon>Aculeata</taxon>
        <taxon>Vespoidea</taxon>
        <taxon>Vespidae</taxon>
        <taxon>Vespinae</taxon>
        <taxon>Vespula</taxon>
    </lineage>
</organism>
<dbReference type="Proteomes" id="UP001607303">
    <property type="component" value="Unassembled WGS sequence"/>
</dbReference>
<evidence type="ECO:0000313" key="1">
    <source>
        <dbReference type="EMBL" id="KAL2742635.1"/>
    </source>
</evidence>
<accession>A0ABD2CC50</accession>
<dbReference type="AlphaFoldDB" id="A0ABD2CC50"/>
<sequence length="65" mass="7728">MDMKWVHYGMIISIKLWKNIYLSASHKSLLLHSCLKKKTNDVLNKKKIRGKQKFVTEFYVTSLNE</sequence>
<proteinExistence type="predicted"/>
<protein>
    <submittedName>
        <fullName evidence="1">Uncharacterized protein</fullName>
    </submittedName>
</protein>
<evidence type="ECO:0000313" key="2">
    <source>
        <dbReference type="Proteomes" id="UP001607303"/>
    </source>
</evidence>
<dbReference type="EMBL" id="JAYRBN010000057">
    <property type="protein sequence ID" value="KAL2742635.1"/>
    <property type="molecule type" value="Genomic_DNA"/>
</dbReference>
<comment type="caution">
    <text evidence="1">The sequence shown here is derived from an EMBL/GenBank/DDBJ whole genome shotgun (WGS) entry which is preliminary data.</text>
</comment>
<gene>
    <name evidence="1" type="ORF">V1477_009236</name>
</gene>
<keyword evidence="2" id="KW-1185">Reference proteome</keyword>